<feature type="transmembrane region" description="Helical" evidence="10">
    <location>
        <begin position="47"/>
        <end position="66"/>
    </location>
</feature>
<dbReference type="Pfam" id="PF03083">
    <property type="entry name" value="MtN3_slv"/>
    <property type="match status" value="2"/>
</dbReference>
<dbReference type="PANTHER" id="PTHR10791">
    <property type="entry name" value="RAG1-ACTIVATING PROTEIN 1"/>
    <property type="match status" value="1"/>
</dbReference>
<proteinExistence type="inferred from homology"/>
<name>A0A1S3CAR4_CUCME</name>
<evidence type="ECO:0000256" key="2">
    <source>
        <dbReference type="ARBA" id="ARBA00007809"/>
    </source>
</evidence>
<evidence type="ECO:0000256" key="9">
    <source>
        <dbReference type="ARBA" id="ARBA00023136"/>
    </source>
</evidence>
<protein>
    <recommendedName>
        <fullName evidence="10">Bidirectional sugar transporter SWEET</fullName>
    </recommendedName>
</protein>
<dbReference type="GO" id="GO:0005886">
    <property type="term" value="C:plasma membrane"/>
    <property type="evidence" value="ECO:0007669"/>
    <property type="project" value="UniProtKB-SubCell"/>
</dbReference>
<dbReference type="GO" id="GO:0051119">
    <property type="term" value="F:sugar transmembrane transporter activity"/>
    <property type="evidence" value="ECO:0007669"/>
    <property type="project" value="InterPro"/>
</dbReference>
<dbReference type="SMR" id="A0A1S3CAR4"/>
<feature type="transmembrane region" description="Helical" evidence="10">
    <location>
        <begin position="193"/>
        <end position="214"/>
    </location>
</feature>
<evidence type="ECO:0000256" key="10">
    <source>
        <dbReference type="RuleBase" id="RU910715"/>
    </source>
</evidence>
<organism evidence="11 12">
    <name type="scientific">Cucumis melo</name>
    <name type="common">Muskmelon</name>
    <dbReference type="NCBI Taxonomy" id="3656"/>
    <lineage>
        <taxon>Eukaryota</taxon>
        <taxon>Viridiplantae</taxon>
        <taxon>Streptophyta</taxon>
        <taxon>Embryophyta</taxon>
        <taxon>Tracheophyta</taxon>
        <taxon>Spermatophyta</taxon>
        <taxon>Magnoliopsida</taxon>
        <taxon>eudicotyledons</taxon>
        <taxon>Gunneridae</taxon>
        <taxon>Pentapetalae</taxon>
        <taxon>rosids</taxon>
        <taxon>fabids</taxon>
        <taxon>Cucurbitales</taxon>
        <taxon>Cucurbitaceae</taxon>
        <taxon>Benincaseae</taxon>
        <taxon>Cucumis</taxon>
    </lineage>
</organism>
<keyword evidence="7" id="KW-0677">Repeat</keyword>
<dbReference type="OrthoDB" id="409725at2759"/>
<dbReference type="RefSeq" id="XP_008459891.1">
    <property type="nucleotide sequence ID" value="XM_008461669.3"/>
</dbReference>
<dbReference type="PANTHER" id="PTHR10791:SF222">
    <property type="entry name" value="BIDIRECTIONAL SUGAR TRANSPORTER SWEET15"/>
    <property type="match status" value="1"/>
</dbReference>
<evidence type="ECO:0000313" key="12">
    <source>
        <dbReference type="RefSeq" id="XP_008459891.1"/>
    </source>
</evidence>
<dbReference type="InterPro" id="IPR047664">
    <property type="entry name" value="SWEET"/>
</dbReference>
<feature type="transmembrane region" description="Helical" evidence="10">
    <location>
        <begin position="132"/>
        <end position="153"/>
    </location>
</feature>
<reference evidence="12" key="1">
    <citation type="submission" date="2025-08" db="UniProtKB">
        <authorList>
            <consortium name="RefSeq"/>
        </authorList>
    </citation>
    <scope>IDENTIFICATION</scope>
    <source>
        <tissue evidence="12">Stem</tissue>
    </source>
</reference>
<dbReference type="KEGG" id="cmo:103498874"/>
<dbReference type="GeneID" id="103498874"/>
<gene>
    <name evidence="12" type="primary">LOC103498874</name>
</gene>
<keyword evidence="4" id="KW-1003">Cell membrane</keyword>
<comment type="similarity">
    <text evidence="2 10">Belongs to the SWEET sugar transporter family.</text>
</comment>
<evidence type="ECO:0000256" key="6">
    <source>
        <dbReference type="ARBA" id="ARBA00022692"/>
    </source>
</evidence>
<dbReference type="InterPro" id="IPR004316">
    <property type="entry name" value="SWEET_rpt"/>
</dbReference>
<evidence type="ECO:0000313" key="11">
    <source>
        <dbReference type="Proteomes" id="UP001652600"/>
    </source>
</evidence>
<keyword evidence="6 10" id="KW-0812">Transmembrane</keyword>
<dbReference type="FunCoup" id="A0A1S3CAR4">
    <property type="interactions" value="936"/>
</dbReference>
<evidence type="ECO:0000256" key="8">
    <source>
        <dbReference type="ARBA" id="ARBA00022989"/>
    </source>
</evidence>
<dbReference type="eggNOG" id="KOG1623">
    <property type="taxonomic scope" value="Eukaryota"/>
</dbReference>
<keyword evidence="11" id="KW-1185">Reference proteome</keyword>
<dbReference type="FunFam" id="1.20.1280.290:FF:000001">
    <property type="entry name" value="Bidirectional sugar transporter SWEET"/>
    <property type="match status" value="1"/>
</dbReference>
<feature type="transmembrane region" description="Helical" evidence="10">
    <location>
        <begin position="6"/>
        <end position="27"/>
    </location>
</feature>
<dbReference type="Proteomes" id="UP001652600">
    <property type="component" value="Chromosome 11"/>
</dbReference>
<feature type="transmembrane region" description="Helical" evidence="10">
    <location>
        <begin position="72"/>
        <end position="94"/>
    </location>
</feature>
<keyword evidence="9 10" id="KW-0472">Membrane</keyword>
<evidence type="ECO:0000256" key="3">
    <source>
        <dbReference type="ARBA" id="ARBA00022448"/>
    </source>
</evidence>
<feature type="transmembrane region" description="Helical" evidence="10">
    <location>
        <begin position="106"/>
        <end position="126"/>
    </location>
</feature>
<evidence type="ECO:0000256" key="5">
    <source>
        <dbReference type="ARBA" id="ARBA00022597"/>
    </source>
</evidence>
<keyword evidence="3 10" id="KW-0813">Transport</keyword>
<dbReference type="GO" id="GO:0008515">
    <property type="term" value="F:sucrose transmembrane transporter activity"/>
    <property type="evidence" value="ECO:0007669"/>
    <property type="project" value="UniProtKB-ARBA"/>
</dbReference>
<evidence type="ECO:0000256" key="4">
    <source>
        <dbReference type="ARBA" id="ARBA00022475"/>
    </source>
</evidence>
<comment type="subcellular location">
    <subcellularLocation>
        <location evidence="1 10">Cell membrane</location>
        <topology evidence="1 10">Multi-pass membrane protein</topology>
    </subcellularLocation>
</comment>
<comment type="function">
    <text evidence="10">Mediates both low-affinity uptake and efflux of sugar across the membrane.</text>
</comment>
<dbReference type="AlphaFoldDB" id="A0A1S3CAR4"/>
<evidence type="ECO:0000256" key="7">
    <source>
        <dbReference type="ARBA" id="ARBA00022737"/>
    </source>
</evidence>
<sequence>MAIFHSPHLLVFTFGLLGNIISFFVYLAPLPTFYRIWQKKSTEGFHALPYLVALFSSALWLCYAFLKTNTFLLITINSFGCVIEFLYFIVFIVFAANSVRMLTIRIFAMMNMGLFGLILVAIHFISNPSNRIDVMGWICVAVSVSVFAAPLSILRQVMTTKSVEFMPFTLSFFLTLSAIMWFAYGLLLNDICIAIPNVVGFILGLLQMVVYAIYRKRKIVIMEEKKQPEPVVLKSIAVSEVFAMKKASGNDAQLKEVIIIKQEAQEDDKLSCDKINT</sequence>
<evidence type="ECO:0000256" key="1">
    <source>
        <dbReference type="ARBA" id="ARBA00004651"/>
    </source>
</evidence>
<dbReference type="InParanoid" id="A0A1S3CAR4"/>
<feature type="transmembrane region" description="Helical" evidence="10">
    <location>
        <begin position="165"/>
        <end position="187"/>
    </location>
</feature>
<dbReference type="Gene3D" id="1.20.1280.290">
    <property type="match status" value="2"/>
</dbReference>
<keyword evidence="5 10" id="KW-0762">Sugar transport</keyword>
<accession>A0A1S3CAR4</accession>
<keyword evidence="8 10" id="KW-1133">Transmembrane helix</keyword>
<dbReference type="FunFam" id="1.20.1280.290:FF:000003">
    <property type="entry name" value="Bidirectional sugar transporter SWEET"/>
    <property type="match status" value="1"/>
</dbReference>